<organism evidence="1 2">
    <name type="scientific">Myceligenerans pegani</name>
    <dbReference type="NCBI Taxonomy" id="2776917"/>
    <lineage>
        <taxon>Bacteria</taxon>
        <taxon>Bacillati</taxon>
        <taxon>Actinomycetota</taxon>
        <taxon>Actinomycetes</taxon>
        <taxon>Micrococcales</taxon>
        <taxon>Promicromonosporaceae</taxon>
        <taxon>Myceligenerans</taxon>
    </lineage>
</organism>
<gene>
    <name evidence="1" type="ORF">IHE71_17390</name>
</gene>
<proteinExistence type="predicted"/>
<dbReference type="EMBL" id="JADAQT010000102">
    <property type="protein sequence ID" value="MBE1877465.1"/>
    <property type="molecule type" value="Genomic_DNA"/>
</dbReference>
<name>A0ABR9N283_9MICO</name>
<comment type="caution">
    <text evidence="1">The sequence shown here is derived from an EMBL/GenBank/DDBJ whole genome shotgun (WGS) entry which is preliminary data.</text>
</comment>
<evidence type="ECO:0000313" key="2">
    <source>
        <dbReference type="Proteomes" id="UP000625527"/>
    </source>
</evidence>
<dbReference type="RefSeq" id="WP_192864018.1">
    <property type="nucleotide sequence ID" value="NZ_JADAQT010000102.1"/>
</dbReference>
<evidence type="ECO:0000313" key="1">
    <source>
        <dbReference type="EMBL" id="MBE1877465.1"/>
    </source>
</evidence>
<sequence length="112" mass="12452">MRPEFHDKDAPDDVLLRSLETAAELVRAAGRDRVAMVTTARGWLCVQPHDLSDGERIARLLGCDNPLDHRLLVPGYTLWSGRRDGLEVQVRSQLRDPARALGSGYLGSGDFR</sequence>
<reference evidence="1 2" key="1">
    <citation type="submission" date="2020-10" db="EMBL/GenBank/DDBJ databases">
        <title>Myceligenerans pegani sp. nov., an endophytic actinomycete isolated from Peganum harmala L. in Xinjiang, China.</title>
        <authorList>
            <person name="Xin L."/>
        </authorList>
    </citation>
    <scope>NUCLEOTIDE SEQUENCE [LARGE SCALE GENOMIC DNA]</scope>
    <source>
        <strain evidence="1 2">TRM65318</strain>
    </source>
</reference>
<dbReference type="Proteomes" id="UP000625527">
    <property type="component" value="Unassembled WGS sequence"/>
</dbReference>
<accession>A0ABR9N283</accession>
<keyword evidence="2" id="KW-1185">Reference proteome</keyword>
<protein>
    <submittedName>
        <fullName evidence="1">Uncharacterized protein</fullName>
    </submittedName>
</protein>